<keyword evidence="1" id="KW-0732">Signal</keyword>
<name>A0ABS3E5I8_9GAMM</name>
<feature type="signal peptide" evidence="1">
    <location>
        <begin position="1"/>
        <end position="22"/>
    </location>
</feature>
<gene>
    <name evidence="3" type="ORF">JF535_06780</name>
</gene>
<reference evidence="3 4" key="1">
    <citation type="submission" date="2020-12" db="EMBL/GenBank/DDBJ databases">
        <title>Oil enriched cultivation method for isolating marine PHA-producing bacteria.</title>
        <authorList>
            <person name="Zheng W."/>
            <person name="Yu S."/>
            <person name="Huang Y."/>
        </authorList>
    </citation>
    <scope>NUCLEOTIDE SEQUENCE [LARGE SCALE GENOMIC DNA]</scope>
    <source>
        <strain evidence="3 4">SN0-2</strain>
    </source>
</reference>
<evidence type="ECO:0000313" key="3">
    <source>
        <dbReference type="EMBL" id="MBN8430554.1"/>
    </source>
</evidence>
<organism evidence="3 4">
    <name type="scientific">Microbulbifer salipaludis</name>
    <dbReference type="NCBI Taxonomy" id="187980"/>
    <lineage>
        <taxon>Bacteria</taxon>
        <taxon>Pseudomonadati</taxon>
        <taxon>Pseudomonadota</taxon>
        <taxon>Gammaproteobacteria</taxon>
        <taxon>Cellvibrionales</taxon>
        <taxon>Microbulbiferaceae</taxon>
        <taxon>Microbulbifer</taxon>
    </lineage>
</organism>
<feature type="chain" id="PRO_5046659607" evidence="1">
    <location>
        <begin position="23"/>
        <end position="217"/>
    </location>
</feature>
<evidence type="ECO:0000259" key="2">
    <source>
        <dbReference type="PROSITE" id="PS50234"/>
    </source>
</evidence>
<keyword evidence="4" id="KW-1185">Reference proteome</keyword>
<dbReference type="RefSeq" id="WP_207000591.1">
    <property type="nucleotide sequence ID" value="NZ_JAEKJR010000002.1"/>
</dbReference>
<evidence type="ECO:0000313" key="4">
    <source>
        <dbReference type="Proteomes" id="UP000664293"/>
    </source>
</evidence>
<dbReference type="Gene3D" id="3.40.50.410">
    <property type="entry name" value="von Willebrand factor, type A domain"/>
    <property type="match status" value="1"/>
</dbReference>
<sequence>MKSIFGILLIGLCLGAVLSSCGEPVARNQGVYMLVDTSGTYTEELGKAQQVINFTLARLNPGDTFAVASINTGSFSEKNIHAKVTFDDRPSVANRQKQAFQQRIDAFVENAQPAAYTDITGGLLQAVEFLNEKQPGRKTILIFSDLKEEIKEGYNRDLALALNGFDLVALNVTKLNSDNVDPSEYLGRLQQWQERVEQGGGSWRVVNDLERLEKILP</sequence>
<comment type="caution">
    <text evidence="3">The sequence shown here is derived from an EMBL/GenBank/DDBJ whole genome shotgun (WGS) entry which is preliminary data.</text>
</comment>
<proteinExistence type="predicted"/>
<evidence type="ECO:0000256" key="1">
    <source>
        <dbReference type="SAM" id="SignalP"/>
    </source>
</evidence>
<dbReference type="InterPro" id="IPR002035">
    <property type="entry name" value="VWF_A"/>
</dbReference>
<dbReference type="SUPFAM" id="SSF53300">
    <property type="entry name" value="vWA-like"/>
    <property type="match status" value="1"/>
</dbReference>
<dbReference type="PROSITE" id="PS50234">
    <property type="entry name" value="VWFA"/>
    <property type="match status" value="1"/>
</dbReference>
<feature type="domain" description="VWFA" evidence="2">
    <location>
        <begin position="30"/>
        <end position="217"/>
    </location>
</feature>
<dbReference type="Proteomes" id="UP000664293">
    <property type="component" value="Unassembled WGS sequence"/>
</dbReference>
<dbReference type="PROSITE" id="PS51257">
    <property type="entry name" value="PROKAR_LIPOPROTEIN"/>
    <property type="match status" value="1"/>
</dbReference>
<dbReference type="InterPro" id="IPR036465">
    <property type="entry name" value="vWFA_dom_sf"/>
</dbReference>
<accession>A0ABS3E5I8</accession>
<protein>
    <submittedName>
        <fullName evidence="3">VWA domain-containing protein</fullName>
    </submittedName>
</protein>
<dbReference type="EMBL" id="JAEKJR010000002">
    <property type="protein sequence ID" value="MBN8430554.1"/>
    <property type="molecule type" value="Genomic_DNA"/>
</dbReference>